<evidence type="ECO:0000256" key="1">
    <source>
        <dbReference type="ARBA" id="ARBA00009748"/>
    </source>
</evidence>
<comment type="caution">
    <text evidence="6">The sequence shown here is derived from an EMBL/GenBank/DDBJ whole genome shotgun (WGS) entry which is preliminary data.</text>
</comment>
<dbReference type="Pfam" id="PF00234">
    <property type="entry name" value="Tryp_alpha_amyl"/>
    <property type="match status" value="1"/>
</dbReference>
<sequence length="127" mass="13605">MAKFLLTLFALALILGQTNAVIHCGTDVISKVISCGGFILGDDAKPSQACCVGLQDLAKIAAASQPDRKDICLCFKAAMQGSKVNYTKAKQLPDLCHFTPFMPMFLTQGEELVLTVEGLQKLSIVGR</sequence>
<keyword evidence="2" id="KW-0813">Transport</keyword>
<reference evidence="6 7" key="1">
    <citation type="submission" date="2020-09" db="EMBL/GenBank/DDBJ databases">
        <title>De no assembly of potato wild relative species, Solanum commersonii.</title>
        <authorList>
            <person name="Cho K."/>
        </authorList>
    </citation>
    <scope>NUCLEOTIDE SEQUENCE [LARGE SCALE GENOMIC DNA]</scope>
    <source>
        <strain evidence="6">LZ3.2</strain>
        <tissue evidence="6">Leaf</tissue>
    </source>
</reference>
<dbReference type="SUPFAM" id="SSF47699">
    <property type="entry name" value="Bifunctional inhibitor/lipid-transfer protein/seed storage 2S albumin"/>
    <property type="match status" value="1"/>
</dbReference>
<dbReference type="GO" id="GO:0008289">
    <property type="term" value="F:lipid binding"/>
    <property type="evidence" value="ECO:0007669"/>
    <property type="project" value="UniProtKB-KW"/>
</dbReference>
<dbReference type="InterPro" id="IPR016140">
    <property type="entry name" value="Bifunc_inhib/LTP/seed_store"/>
</dbReference>
<name>A0A9J5WUM2_SOLCO</name>
<dbReference type="OrthoDB" id="1876592at2759"/>
<dbReference type="InterPro" id="IPR000528">
    <property type="entry name" value="Plant_nsLTP"/>
</dbReference>
<evidence type="ECO:0000256" key="2">
    <source>
        <dbReference type="ARBA" id="ARBA00022448"/>
    </source>
</evidence>
<dbReference type="AlphaFoldDB" id="A0A9J5WUM2"/>
<dbReference type="CDD" id="cd01960">
    <property type="entry name" value="nsLTP1"/>
    <property type="match status" value="1"/>
</dbReference>
<keyword evidence="4" id="KW-0732">Signal</keyword>
<organism evidence="6 7">
    <name type="scientific">Solanum commersonii</name>
    <name type="common">Commerson's wild potato</name>
    <name type="synonym">Commerson's nightshade</name>
    <dbReference type="NCBI Taxonomy" id="4109"/>
    <lineage>
        <taxon>Eukaryota</taxon>
        <taxon>Viridiplantae</taxon>
        <taxon>Streptophyta</taxon>
        <taxon>Embryophyta</taxon>
        <taxon>Tracheophyta</taxon>
        <taxon>Spermatophyta</taxon>
        <taxon>Magnoliopsida</taxon>
        <taxon>eudicotyledons</taxon>
        <taxon>Gunneridae</taxon>
        <taxon>Pentapetalae</taxon>
        <taxon>asterids</taxon>
        <taxon>lamiids</taxon>
        <taxon>Solanales</taxon>
        <taxon>Solanaceae</taxon>
        <taxon>Solanoideae</taxon>
        <taxon>Solaneae</taxon>
        <taxon>Solanum</taxon>
    </lineage>
</organism>
<dbReference type="PANTHER" id="PTHR33076">
    <property type="entry name" value="NON-SPECIFIC LIPID-TRANSFER PROTEIN 2-RELATED"/>
    <property type="match status" value="1"/>
</dbReference>
<feature type="chain" id="PRO_5039885707" description="Bifunctional inhibitor/plant lipid transfer protein/seed storage helical domain-containing protein" evidence="4">
    <location>
        <begin position="21"/>
        <end position="127"/>
    </location>
</feature>
<keyword evidence="7" id="KW-1185">Reference proteome</keyword>
<comment type="similarity">
    <text evidence="1">Belongs to the plant LTP family.</text>
</comment>
<feature type="signal peptide" evidence="4">
    <location>
        <begin position="1"/>
        <end position="20"/>
    </location>
</feature>
<keyword evidence="3" id="KW-0446">Lipid-binding</keyword>
<dbReference type="Gene3D" id="1.10.110.10">
    <property type="entry name" value="Plant lipid-transfer and hydrophobic proteins"/>
    <property type="match status" value="1"/>
</dbReference>
<evidence type="ECO:0000256" key="3">
    <source>
        <dbReference type="ARBA" id="ARBA00023121"/>
    </source>
</evidence>
<feature type="domain" description="Bifunctional inhibitor/plant lipid transfer protein/seed storage helical" evidence="5">
    <location>
        <begin position="27"/>
        <end position="99"/>
    </location>
</feature>
<dbReference type="Proteomes" id="UP000824120">
    <property type="component" value="Chromosome 10"/>
</dbReference>
<evidence type="ECO:0000313" key="7">
    <source>
        <dbReference type="Proteomes" id="UP000824120"/>
    </source>
</evidence>
<dbReference type="EMBL" id="JACXVP010000010">
    <property type="protein sequence ID" value="KAG5579513.1"/>
    <property type="molecule type" value="Genomic_DNA"/>
</dbReference>
<proteinExistence type="inferred from homology"/>
<dbReference type="InterPro" id="IPR036312">
    <property type="entry name" value="Bifun_inhib/LTP/seed_sf"/>
</dbReference>
<dbReference type="GO" id="GO:0006869">
    <property type="term" value="P:lipid transport"/>
    <property type="evidence" value="ECO:0007669"/>
    <property type="project" value="InterPro"/>
</dbReference>
<gene>
    <name evidence="6" type="ORF">H5410_050140</name>
</gene>
<protein>
    <recommendedName>
        <fullName evidence="5">Bifunctional inhibitor/plant lipid transfer protein/seed storage helical domain-containing protein</fullName>
    </recommendedName>
</protein>
<evidence type="ECO:0000259" key="5">
    <source>
        <dbReference type="Pfam" id="PF00234"/>
    </source>
</evidence>
<accession>A0A9J5WUM2</accession>
<evidence type="ECO:0000313" key="6">
    <source>
        <dbReference type="EMBL" id="KAG5579513.1"/>
    </source>
</evidence>
<evidence type="ECO:0000256" key="4">
    <source>
        <dbReference type="SAM" id="SignalP"/>
    </source>
</evidence>